<sequence>MTRLGKACVLMHLLMHHGHDHGSHRHDDDGR</sequence>
<keyword evidence="2" id="KW-1185">Reference proteome</keyword>
<reference evidence="2" key="1">
    <citation type="journal article" date="2019" name="Int. J. Syst. Evol. Microbiol.">
        <title>The Global Catalogue of Microorganisms (GCM) 10K type strain sequencing project: providing services to taxonomists for standard genome sequencing and annotation.</title>
        <authorList>
            <consortium name="The Broad Institute Genomics Platform"/>
            <consortium name="The Broad Institute Genome Sequencing Center for Infectious Disease"/>
            <person name="Wu L."/>
            <person name="Ma J."/>
        </authorList>
    </citation>
    <scope>NUCLEOTIDE SEQUENCE [LARGE SCALE GENOMIC DNA]</scope>
    <source>
        <strain evidence="2">NBRC 111756</strain>
    </source>
</reference>
<proteinExistence type="predicted"/>
<evidence type="ECO:0000313" key="1">
    <source>
        <dbReference type="EMBL" id="MFC6673531.1"/>
    </source>
</evidence>
<comment type="caution">
    <text evidence="1">The sequence shown here is derived from an EMBL/GenBank/DDBJ whole genome shotgun (WGS) entry which is preliminary data.</text>
</comment>
<evidence type="ECO:0000313" key="2">
    <source>
        <dbReference type="Proteomes" id="UP001596422"/>
    </source>
</evidence>
<dbReference type="EMBL" id="JBHSWE010000001">
    <property type="protein sequence ID" value="MFC6673531.1"/>
    <property type="molecule type" value="Genomic_DNA"/>
</dbReference>
<dbReference type="Proteomes" id="UP001596422">
    <property type="component" value="Unassembled WGS sequence"/>
</dbReference>
<dbReference type="RefSeq" id="WP_379913409.1">
    <property type="nucleotide sequence ID" value="NZ_JBHSWE010000001.1"/>
</dbReference>
<gene>
    <name evidence="1" type="ORF">ACFQDL_28155</name>
</gene>
<name>A0ABW2A7L8_9GAMM</name>
<dbReference type="InterPro" id="IPR021682">
    <property type="entry name" value="DUF2933"/>
</dbReference>
<accession>A0ABW2A7L8</accession>
<organism evidence="1 2">
    <name type="scientific">Marinobacterium aestuariivivens</name>
    <dbReference type="NCBI Taxonomy" id="1698799"/>
    <lineage>
        <taxon>Bacteria</taxon>
        <taxon>Pseudomonadati</taxon>
        <taxon>Pseudomonadota</taxon>
        <taxon>Gammaproteobacteria</taxon>
        <taxon>Oceanospirillales</taxon>
        <taxon>Oceanospirillaceae</taxon>
        <taxon>Marinobacterium</taxon>
    </lineage>
</organism>
<dbReference type="Pfam" id="PF11666">
    <property type="entry name" value="DUF2933"/>
    <property type="match status" value="1"/>
</dbReference>
<protein>
    <submittedName>
        <fullName evidence="1">DUF2933 domain-containing protein</fullName>
    </submittedName>
</protein>